<accession>A0A9N9HYC2</accession>
<reference evidence="1" key="1">
    <citation type="submission" date="2021-06" db="EMBL/GenBank/DDBJ databases">
        <authorList>
            <person name="Kallberg Y."/>
            <person name="Tangrot J."/>
            <person name="Rosling A."/>
        </authorList>
    </citation>
    <scope>NUCLEOTIDE SEQUENCE</scope>
    <source>
        <strain evidence="1">CL551</strain>
    </source>
</reference>
<proteinExistence type="predicted"/>
<protein>
    <submittedName>
        <fullName evidence="1">10790_t:CDS:1</fullName>
    </submittedName>
</protein>
<feature type="non-terminal residue" evidence="1">
    <location>
        <position position="1"/>
    </location>
</feature>
<evidence type="ECO:0000313" key="1">
    <source>
        <dbReference type="EMBL" id="CAG8712209.1"/>
    </source>
</evidence>
<evidence type="ECO:0000313" key="2">
    <source>
        <dbReference type="Proteomes" id="UP000789342"/>
    </source>
</evidence>
<sequence length="42" mass="4909">HGNCQTHSTQEKNKKYGRRANSLNSGMEFYIERDVIGANYYK</sequence>
<feature type="non-terminal residue" evidence="1">
    <location>
        <position position="42"/>
    </location>
</feature>
<dbReference type="EMBL" id="CAJVPV010019754">
    <property type="protein sequence ID" value="CAG8712209.1"/>
    <property type="molecule type" value="Genomic_DNA"/>
</dbReference>
<comment type="caution">
    <text evidence="1">The sequence shown here is derived from an EMBL/GenBank/DDBJ whole genome shotgun (WGS) entry which is preliminary data.</text>
</comment>
<name>A0A9N9HYC2_9GLOM</name>
<gene>
    <name evidence="1" type="ORF">AMORRO_LOCUS12760</name>
</gene>
<dbReference type="Proteomes" id="UP000789342">
    <property type="component" value="Unassembled WGS sequence"/>
</dbReference>
<dbReference type="AlphaFoldDB" id="A0A9N9HYC2"/>
<keyword evidence="2" id="KW-1185">Reference proteome</keyword>
<organism evidence="1 2">
    <name type="scientific">Acaulospora morrowiae</name>
    <dbReference type="NCBI Taxonomy" id="94023"/>
    <lineage>
        <taxon>Eukaryota</taxon>
        <taxon>Fungi</taxon>
        <taxon>Fungi incertae sedis</taxon>
        <taxon>Mucoromycota</taxon>
        <taxon>Glomeromycotina</taxon>
        <taxon>Glomeromycetes</taxon>
        <taxon>Diversisporales</taxon>
        <taxon>Acaulosporaceae</taxon>
        <taxon>Acaulospora</taxon>
    </lineage>
</organism>